<accession>A0A0G0KXL1</accession>
<sequence length="739" mass="83252">MKSLFQRFWPQLIIVALWLIFSSPYFLKGLVPFPSDYLVTFFPPWSAEYGMPVKNNAMPDVITQIFPWKKLTIETWKSGAIPLWNPYSFSGTPHAGNYQSAVFSPINLLFFVLPFIDAWSILILLQPLLAGLLMYLFVRSLDRSKEASLLASTAFMFCGFMVVWMAYGTLGYAALFLPLIFWGINKRSGLAISLGIALSLLSGHFQVSVYVVIASLAYILWRRKWPLMLFLVIGILIAAPQILLGFKSFLLSTRGETIVKGEIIPWQYLLTFIAPDFFGNPVTRNDWFGHYAEWAGFIGVIPLMLALFSIRKKLAEGWFFVILAAVTLLFALPTPLNNLLYALKIPVLSGSAASRIIILTSFSLATIAGYGVDALKDKKNSFLFSLASISFVAVIWIVLLFGKPLPVDTLAIARHNFILPSVLVVLASAAFVLRKKFVIYILIALAAADVLRFAIKWMPFEERQYVYPEIKSLTYLSTHVGNDRVFGNIGSGEVGVKFGIPLVEGYDAVYQSRYGEFMSVVSKGHVYPPERSVVQFDKYGVYKTEALQLLGIRYIYHRWSDGRNVWAFPYWEYVDAGVMHSSYRDEQYIVYEYNGAYPRAFLASSYVVATDDREIIDTLFAPEFNRRDTLILEQKPLLEPEPGPASAKIVSYAPTKVSIETTSQTAKLLFLSDTYDAGWEATVDGKKSPVYRADYDFRAVAVPAGDHKVVFRYHPKEFRWGIILSVIGLGGLVVLLKHK</sequence>
<feature type="transmembrane region" description="Helical" evidence="1">
    <location>
        <begin position="356"/>
        <end position="375"/>
    </location>
</feature>
<feature type="transmembrane region" description="Helical" evidence="1">
    <location>
        <begin position="149"/>
        <end position="182"/>
    </location>
</feature>
<feature type="transmembrane region" description="Helical" evidence="1">
    <location>
        <begin position="317"/>
        <end position="336"/>
    </location>
</feature>
<feature type="transmembrane region" description="Helical" evidence="1">
    <location>
        <begin position="291"/>
        <end position="310"/>
    </location>
</feature>
<keyword evidence="1" id="KW-0472">Membrane</keyword>
<evidence type="ECO:0000313" key="2">
    <source>
        <dbReference type="EMBL" id="KKQ83492.1"/>
    </source>
</evidence>
<feature type="transmembrane region" description="Helical" evidence="1">
    <location>
        <begin position="382"/>
        <end position="401"/>
    </location>
</feature>
<proteinExistence type="predicted"/>
<protein>
    <submittedName>
        <fullName evidence="2">Putative membrane protein</fullName>
    </submittedName>
</protein>
<reference evidence="2 3" key="1">
    <citation type="journal article" date="2015" name="Nature">
        <title>rRNA introns, odd ribosomes, and small enigmatic genomes across a large radiation of phyla.</title>
        <authorList>
            <person name="Brown C.T."/>
            <person name="Hug L.A."/>
            <person name="Thomas B.C."/>
            <person name="Sharon I."/>
            <person name="Castelle C.J."/>
            <person name="Singh A."/>
            <person name="Wilkins M.J."/>
            <person name="Williams K.H."/>
            <person name="Banfield J.F."/>
        </authorList>
    </citation>
    <scope>NUCLEOTIDE SEQUENCE [LARGE SCALE GENOMIC DNA]</scope>
</reference>
<feature type="transmembrane region" description="Helical" evidence="1">
    <location>
        <begin position="194"/>
        <end position="220"/>
    </location>
</feature>
<feature type="transmembrane region" description="Helical" evidence="1">
    <location>
        <begin position="437"/>
        <end position="455"/>
    </location>
</feature>
<dbReference type="Pfam" id="PF09586">
    <property type="entry name" value="YfhO"/>
    <property type="match status" value="1"/>
</dbReference>
<gene>
    <name evidence="2" type="ORF">UT06_C0021G0003</name>
</gene>
<evidence type="ECO:0000313" key="3">
    <source>
        <dbReference type="Proteomes" id="UP000034710"/>
    </source>
</evidence>
<dbReference type="AlphaFoldDB" id="A0A0G0KXL1"/>
<dbReference type="PANTHER" id="PTHR38454">
    <property type="entry name" value="INTEGRAL MEMBRANE PROTEIN-RELATED"/>
    <property type="match status" value="1"/>
</dbReference>
<feature type="transmembrane region" description="Helical" evidence="1">
    <location>
        <begin position="413"/>
        <end position="432"/>
    </location>
</feature>
<dbReference type="InterPro" id="IPR018580">
    <property type="entry name" value="Uncharacterised_YfhO"/>
</dbReference>
<name>A0A0G0KXL1_9BACT</name>
<organism evidence="2 3">
    <name type="scientific">Candidatus Woesebacteria bacterium GW2011_GWA1_38_8</name>
    <dbReference type="NCBI Taxonomy" id="1618547"/>
    <lineage>
        <taxon>Bacteria</taxon>
        <taxon>Candidatus Woeseibacteriota</taxon>
    </lineage>
</organism>
<feature type="transmembrane region" description="Helical" evidence="1">
    <location>
        <begin position="227"/>
        <end position="246"/>
    </location>
</feature>
<feature type="transmembrane region" description="Helical" evidence="1">
    <location>
        <begin position="718"/>
        <end position="736"/>
    </location>
</feature>
<keyword evidence="1" id="KW-1133">Transmembrane helix</keyword>
<dbReference type="PANTHER" id="PTHR38454:SF1">
    <property type="entry name" value="INTEGRAL MEMBRANE PROTEIN"/>
    <property type="match status" value="1"/>
</dbReference>
<keyword evidence="1" id="KW-0812">Transmembrane</keyword>
<feature type="transmembrane region" description="Helical" evidence="1">
    <location>
        <begin position="108"/>
        <end position="137"/>
    </location>
</feature>
<evidence type="ECO:0000256" key="1">
    <source>
        <dbReference type="SAM" id="Phobius"/>
    </source>
</evidence>
<dbReference type="Proteomes" id="UP000034710">
    <property type="component" value="Unassembled WGS sequence"/>
</dbReference>
<comment type="caution">
    <text evidence="2">The sequence shown here is derived from an EMBL/GenBank/DDBJ whole genome shotgun (WGS) entry which is preliminary data.</text>
</comment>
<dbReference type="EMBL" id="LBVJ01000021">
    <property type="protein sequence ID" value="KKQ83492.1"/>
    <property type="molecule type" value="Genomic_DNA"/>
</dbReference>
<feature type="transmembrane region" description="Helical" evidence="1">
    <location>
        <begin position="12"/>
        <end position="31"/>
    </location>
</feature>